<gene>
    <name evidence="2" type="ORF">HHL10_02545</name>
</gene>
<reference evidence="2 3" key="1">
    <citation type="submission" date="2020-04" db="EMBL/GenBank/DDBJ databases">
        <title>Azohydromonas sp. isolated from soil.</title>
        <authorList>
            <person name="Dahal R.H."/>
        </authorList>
    </citation>
    <scope>NUCLEOTIDE SEQUENCE [LARGE SCALE GENOMIC DNA]</scope>
    <source>
        <strain evidence="2 3">G-1-1-14</strain>
    </source>
</reference>
<accession>A0A848F454</accession>
<dbReference type="Proteomes" id="UP000574067">
    <property type="component" value="Unassembled WGS sequence"/>
</dbReference>
<feature type="transmembrane region" description="Helical" evidence="1">
    <location>
        <begin position="127"/>
        <end position="147"/>
    </location>
</feature>
<evidence type="ECO:0000313" key="3">
    <source>
        <dbReference type="Proteomes" id="UP000574067"/>
    </source>
</evidence>
<name>A0A848F454_9BURK</name>
<keyword evidence="3" id="KW-1185">Reference proteome</keyword>
<evidence type="ECO:0000256" key="1">
    <source>
        <dbReference type="SAM" id="Phobius"/>
    </source>
</evidence>
<organism evidence="2 3">
    <name type="scientific">Azohydromonas caseinilytica</name>
    <dbReference type="NCBI Taxonomy" id="2728836"/>
    <lineage>
        <taxon>Bacteria</taxon>
        <taxon>Pseudomonadati</taxon>
        <taxon>Pseudomonadota</taxon>
        <taxon>Betaproteobacteria</taxon>
        <taxon>Burkholderiales</taxon>
        <taxon>Sphaerotilaceae</taxon>
        <taxon>Azohydromonas</taxon>
    </lineage>
</organism>
<dbReference type="EMBL" id="JABBFW010000001">
    <property type="protein sequence ID" value="NML13858.1"/>
    <property type="molecule type" value="Genomic_DNA"/>
</dbReference>
<sequence>MSAQPLASGSITPPTPHTTYSSLVESDADLVGHVAYAFYKRDKLKFCEHIRATHGRSPTQQEVDVFIQTCNLDTRLQGYRAEAEVLLERFTEYQLEDAVEEVRRESNERLAAKLSESKSWGRSIAEALVGSLFVAMMWALLVVLLYANKVGTDKMAKDIFSIDLNSSPQQSSPQPASK</sequence>
<proteinExistence type="predicted"/>
<evidence type="ECO:0000313" key="2">
    <source>
        <dbReference type="EMBL" id="NML13858.1"/>
    </source>
</evidence>
<keyword evidence="1" id="KW-0472">Membrane</keyword>
<keyword evidence="1" id="KW-0812">Transmembrane</keyword>
<comment type="caution">
    <text evidence="2">The sequence shown here is derived from an EMBL/GenBank/DDBJ whole genome shotgun (WGS) entry which is preliminary data.</text>
</comment>
<dbReference type="RefSeq" id="WP_169158738.1">
    <property type="nucleotide sequence ID" value="NZ_JABBFW010000001.1"/>
</dbReference>
<keyword evidence="1" id="KW-1133">Transmembrane helix</keyword>
<dbReference type="AlphaFoldDB" id="A0A848F454"/>
<protein>
    <submittedName>
        <fullName evidence="2">Uncharacterized protein</fullName>
    </submittedName>
</protein>